<sequence length="89" mass="9676">MAADQSTPGNTAQADVSSEFRSYYLQRATKEFSEDLDQVRNAKDFNNDAIAMLIHALQQGTTMFSEEDQKRIFATGPAEAASAGGKKSP</sequence>
<dbReference type="PANTHER" id="PTHR28127">
    <property type="entry name" value="RIBOSOME ASSEMBLY PROTEIN 3"/>
    <property type="match status" value="1"/>
</dbReference>
<comment type="caution">
    <text evidence="9">The sequence shown here is derived from an EMBL/GenBank/DDBJ whole genome shotgun (WGS) entry which is preliminary data.</text>
</comment>
<dbReference type="EMBL" id="MU839011">
    <property type="protein sequence ID" value="KAK1766536.1"/>
    <property type="molecule type" value="Genomic_DNA"/>
</dbReference>
<dbReference type="InterPro" id="IPR028217">
    <property type="entry name" value="Rsa3_C"/>
</dbReference>
<evidence type="ECO:0000256" key="1">
    <source>
        <dbReference type="ARBA" id="ARBA00003035"/>
    </source>
</evidence>
<gene>
    <name evidence="9" type="ORF">QBC33DRAFT_559851</name>
</gene>
<comment type="function">
    <text evidence="1">Required for efficient biogenesis of the 60S ribosomal subunit.</text>
</comment>
<evidence type="ECO:0000256" key="4">
    <source>
        <dbReference type="ARBA" id="ARBA00015339"/>
    </source>
</evidence>
<dbReference type="PANTHER" id="PTHR28127:SF1">
    <property type="entry name" value="RIBOSOME ASSEMBLY PROTEIN 3"/>
    <property type="match status" value="1"/>
</dbReference>
<protein>
    <recommendedName>
        <fullName evidence="4">Ribosome assembly protein 3</fullName>
    </recommendedName>
</protein>
<dbReference type="Proteomes" id="UP001244011">
    <property type="component" value="Unassembled WGS sequence"/>
</dbReference>
<evidence type="ECO:0000256" key="7">
    <source>
        <dbReference type="ARBA" id="ARBA00023274"/>
    </source>
</evidence>
<reference evidence="9" key="1">
    <citation type="submission" date="2023-06" db="EMBL/GenBank/DDBJ databases">
        <title>Genome-scale phylogeny and comparative genomics of the fungal order Sordariales.</title>
        <authorList>
            <consortium name="Lawrence Berkeley National Laboratory"/>
            <person name="Hensen N."/>
            <person name="Bonometti L."/>
            <person name="Westerberg I."/>
            <person name="Brannstrom I.O."/>
            <person name="Guillou S."/>
            <person name="Cros-Aarteil S."/>
            <person name="Calhoun S."/>
            <person name="Haridas S."/>
            <person name="Kuo A."/>
            <person name="Mondo S."/>
            <person name="Pangilinan J."/>
            <person name="Riley R."/>
            <person name="Labutti K."/>
            <person name="Andreopoulos B."/>
            <person name="Lipzen A."/>
            <person name="Chen C."/>
            <person name="Yanf M."/>
            <person name="Daum C."/>
            <person name="Ng V."/>
            <person name="Clum A."/>
            <person name="Steindorff A."/>
            <person name="Ohm R."/>
            <person name="Martin F."/>
            <person name="Silar P."/>
            <person name="Natvig D."/>
            <person name="Lalanne C."/>
            <person name="Gautier V."/>
            <person name="Ament-Velasquez S.L."/>
            <person name="Kruys A."/>
            <person name="Hutchinson M.I."/>
            <person name="Powell A.J."/>
            <person name="Barry K."/>
            <person name="Miller A.N."/>
            <person name="Grigoriev I.V."/>
            <person name="Debuchy R."/>
            <person name="Gladieux P."/>
            <person name="Thoren M.H."/>
            <person name="Johannesson H."/>
        </authorList>
    </citation>
    <scope>NUCLEOTIDE SEQUENCE</scope>
    <source>
        <strain evidence="9">8032-3</strain>
    </source>
</reference>
<keyword evidence="7" id="KW-0687">Ribonucleoprotein</keyword>
<keyword evidence="5" id="KW-0690">Ribosome biogenesis</keyword>
<organism evidence="9 10">
    <name type="scientific">Phialemonium atrogriseum</name>
    <dbReference type="NCBI Taxonomy" id="1093897"/>
    <lineage>
        <taxon>Eukaryota</taxon>
        <taxon>Fungi</taxon>
        <taxon>Dikarya</taxon>
        <taxon>Ascomycota</taxon>
        <taxon>Pezizomycotina</taxon>
        <taxon>Sordariomycetes</taxon>
        <taxon>Sordariomycetidae</taxon>
        <taxon>Cephalothecales</taxon>
        <taxon>Cephalothecaceae</taxon>
        <taxon>Phialemonium</taxon>
    </lineage>
</organism>
<keyword evidence="10" id="KW-1185">Reference proteome</keyword>
<dbReference type="RefSeq" id="XP_060282749.1">
    <property type="nucleotide sequence ID" value="XM_060430005.1"/>
</dbReference>
<evidence type="ECO:0000313" key="10">
    <source>
        <dbReference type="Proteomes" id="UP001244011"/>
    </source>
</evidence>
<evidence type="ECO:0000256" key="6">
    <source>
        <dbReference type="ARBA" id="ARBA00023242"/>
    </source>
</evidence>
<evidence type="ECO:0000256" key="5">
    <source>
        <dbReference type="ARBA" id="ARBA00022517"/>
    </source>
</evidence>
<evidence type="ECO:0000256" key="3">
    <source>
        <dbReference type="ARBA" id="ARBA00006256"/>
    </source>
</evidence>
<keyword evidence="6" id="KW-0539">Nucleus</keyword>
<evidence type="ECO:0000256" key="2">
    <source>
        <dbReference type="ARBA" id="ARBA00004604"/>
    </source>
</evidence>
<dbReference type="GeneID" id="85313192"/>
<accession>A0AAJ0C2Q7</accession>
<feature type="domain" description="Ribosome-assembly protein 3 C-terminal" evidence="8">
    <location>
        <begin position="20"/>
        <end position="65"/>
    </location>
</feature>
<name>A0AAJ0C2Q7_9PEZI</name>
<evidence type="ECO:0000259" key="8">
    <source>
        <dbReference type="Pfam" id="PF14615"/>
    </source>
</evidence>
<evidence type="ECO:0000313" key="9">
    <source>
        <dbReference type="EMBL" id="KAK1766536.1"/>
    </source>
</evidence>
<dbReference type="Pfam" id="PF14615">
    <property type="entry name" value="Rsa3"/>
    <property type="match status" value="1"/>
</dbReference>
<dbReference type="GO" id="GO:0000027">
    <property type="term" value="P:ribosomal large subunit assembly"/>
    <property type="evidence" value="ECO:0007669"/>
    <property type="project" value="TreeGrafter"/>
</dbReference>
<comment type="similarity">
    <text evidence="3">Belongs to the RSA3 family.</text>
</comment>
<dbReference type="InterPro" id="IPR051898">
    <property type="entry name" value="Ribosome_Assembly_3"/>
</dbReference>
<proteinExistence type="inferred from homology"/>
<comment type="subcellular location">
    <subcellularLocation>
        <location evidence="2">Nucleus</location>
        <location evidence="2">Nucleolus</location>
    </subcellularLocation>
</comment>
<dbReference type="AlphaFoldDB" id="A0AAJ0C2Q7"/>
<dbReference type="GO" id="GO:0005730">
    <property type="term" value="C:nucleolus"/>
    <property type="evidence" value="ECO:0007669"/>
    <property type="project" value="UniProtKB-SubCell"/>
</dbReference>
<dbReference type="GO" id="GO:0030687">
    <property type="term" value="C:preribosome, large subunit precursor"/>
    <property type="evidence" value="ECO:0007669"/>
    <property type="project" value="TreeGrafter"/>
</dbReference>